<dbReference type="PANTHER" id="PTHR34373">
    <property type="entry name" value="SHUGOSHIN 2"/>
    <property type="match status" value="1"/>
</dbReference>
<gene>
    <name evidence="5" type="ORF">CEURO_LOCUS20969</name>
</gene>
<evidence type="ECO:0000259" key="4">
    <source>
        <dbReference type="Pfam" id="PF07557"/>
    </source>
</evidence>
<keyword evidence="2" id="KW-0159">Chromosome partition</keyword>
<evidence type="ECO:0000313" key="6">
    <source>
        <dbReference type="Proteomes" id="UP001152484"/>
    </source>
</evidence>
<evidence type="ECO:0000256" key="1">
    <source>
        <dbReference type="ARBA" id="ARBA00010845"/>
    </source>
</evidence>
<dbReference type="InterPro" id="IPR044693">
    <property type="entry name" value="SGO_plant"/>
</dbReference>
<evidence type="ECO:0000256" key="3">
    <source>
        <dbReference type="SAM" id="MobiDB-lite"/>
    </source>
</evidence>
<evidence type="ECO:0000256" key="2">
    <source>
        <dbReference type="ARBA" id="ARBA00022829"/>
    </source>
</evidence>
<dbReference type="PANTHER" id="PTHR34373:SF9">
    <property type="entry name" value="SHUGOSHIN 2"/>
    <property type="match status" value="1"/>
</dbReference>
<protein>
    <recommendedName>
        <fullName evidence="4">Shugoshin C-terminal domain-containing protein</fullName>
    </recommendedName>
</protein>
<feature type="domain" description="Shugoshin C-terminal" evidence="4">
    <location>
        <begin position="106"/>
        <end position="129"/>
    </location>
</feature>
<reference evidence="5" key="1">
    <citation type="submission" date="2022-07" db="EMBL/GenBank/DDBJ databases">
        <authorList>
            <person name="Macas J."/>
            <person name="Novak P."/>
            <person name="Neumann P."/>
        </authorList>
    </citation>
    <scope>NUCLEOTIDE SEQUENCE</scope>
</reference>
<comment type="similarity">
    <text evidence="1">Belongs to the shugoshin family.</text>
</comment>
<evidence type="ECO:0000313" key="5">
    <source>
        <dbReference type="EMBL" id="CAH9115988.1"/>
    </source>
</evidence>
<feature type="compositionally biased region" description="Polar residues" evidence="3">
    <location>
        <begin position="19"/>
        <end position="34"/>
    </location>
</feature>
<dbReference type="GO" id="GO:0005634">
    <property type="term" value="C:nucleus"/>
    <property type="evidence" value="ECO:0007669"/>
    <property type="project" value="InterPro"/>
</dbReference>
<proteinExistence type="inferred from homology"/>
<dbReference type="Proteomes" id="UP001152484">
    <property type="component" value="Unassembled WGS sequence"/>
</dbReference>
<feature type="region of interest" description="Disordered" evidence="3">
    <location>
        <begin position="15"/>
        <end position="38"/>
    </location>
</feature>
<dbReference type="GO" id="GO:0045144">
    <property type="term" value="P:meiotic sister chromatid segregation"/>
    <property type="evidence" value="ECO:0007669"/>
    <property type="project" value="InterPro"/>
</dbReference>
<dbReference type="InterPro" id="IPR011515">
    <property type="entry name" value="Shugoshin_C"/>
</dbReference>
<comment type="caution">
    <text evidence="5">The sequence shown here is derived from an EMBL/GenBank/DDBJ whole genome shotgun (WGS) entry which is preliminary data.</text>
</comment>
<name>A0A9P0ZX92_CUSEU</name>
<dbReference type="OrthoDB" id="770508at2759"/>
<dbReference type="GO" id="GO:0000775">
    <property type="term" value="C:chromosome, centromeric region"/>
    <property type="evidence" value="ECO:0007669"/>
    <property type="project" value="InterPro"/>
</dbReference>
<dbReference type="EMBL" id="CAMAPE010000070">
    <property type="protein sequence ID" value="CAH9115988.1"/>
    <property type="molecule type" value="Genomic_DNA"/>
</dbReference>
<dbReference type="Pfam" id="PF07557">
    <property type="entry name" value="Shugoshin_C"/>
    <property type="match status" value="1"/>
</dbReference>
<sequence length="132" mass="15168">MQIKIILDIQSLKGEDSQRNLGSAPSNHQVQPRVNTDRKRLSVRKISGRLKHEEIKEEEEWFQIDDDDDDAQLSVHPKSDCNPVLENVENYPSQNEAKDLRLSSLSRPSRQAAKKVQSYKEISLNVKMRSEG</sequence>
<organism evidence="5 6">
    <name type="scientific">Cuscuta europaea</name>
    <name type="common">European dodder</name>
    <dbReference type="NCBI Taxonomy" id="41803"/>
    <lineage>
        <taxon>Eukaryota</taxon>
        <taxon>Viridiplantae</taxon>
        <taxon>Streptophyta</taxon>
        <taxon>Embryophyta</taxon>
        <taxon>Tracheophyta</taxon>
        <taxon>Spermatophyta</taxon>
        <taxon>Magnoliopsida</taxon>
        <taxon>eudicotyledons</taxon>
        <taxon>Gunneridae</taxon>
        <taxon>Pentapetalae</taxon>
        <taxon>asterids</taxon>
        <taxon>lamiids</taxon>
        <taxon>Solanales</taxon>
        <taxon>Convolvulaceae</taxon>
        <taxon>Cuscuteae</taxon>
        <taxon>Cuscuta</taxon>
        <taxon>Cuscuta subgen. Cuscuta</taxon>
    </lineage>
</organism>
<dbReference type="AlphaFoldDB" id="A0A9P0ZX92"/>
<accession>A0A9P0ZX92</accession>
<keyword evidence="6" id="KW-1185">Reference proteome</keyword>
<dbReference type="GO" id="GO:0034090">
    <property type="term" value="P:maintenance of meiotic sister chromatid cohesion"/>
    <property type="evidence" value="ECO:0007669"/>
    <property type="project" value="InterPro"/>
</dbReference>